<feature type="region of interest" description="Disordered" evidence="1">
    <location>
        <begin position="243"/>
        <end position="267"/>
    </location>
</feature>
<dbReference type="STRING" id="1089455.MOPEL_001_00360"/>
<keyword evidence="5" id="KW-1185">Reference proteome</keyword>
<keyword evidence="2" id="KW-0472">Membrane</keyword>
<feature type="region of interest" description="Disordered" evidence="1">
    <location>
        <begin position="65"/>
        <end position="108"/>
    </location>
</feature>
<protein>
    <recommendedName>
        <fullName evidence="3">DUF4232 domain-containing protein</fullName>
    </recommendedName>
</protein>
<sequence>MAREETREETRVETREDMSLLHPGWDPGRRRQDRRRPRRGATVAVLVLVAVAAVVALLPFRQAARTEDSGREPAFPAETLSSAPTPVESRPPTGNPEWDAGSPQVPPAVLPTPVRPATAAPATAEAPACRVDDLSLVVHGWSTWLGANGTTTLTATNRTSASCLLGGWPELRLEQGGRPLALTMQQSATDLDHREVPVARLLLAPGTSASSTLWWRGYGTAADHAAPQRLTVRLGDVERRLVPLPGDPAYAPDPDGPDSPAPFDLIDGGTISLTPWRPAAW</sequence>
<dbReference type="EMBL" id="BAFE01000001">
    <property type="protein sequence ID" value="GAB46918.1"/>
    <property type="molecule type" value="Genomic_DNA"/>
</dbReference>
<evidence type="ECO:0000256" key="2">
    <source>
        <dbReference type="SAM" id="Phobius"/>
    </source>
</evidence>
<feature type="domain" description="DUF4232" evidence="3">
    <location>
        <begin position="129"/>
        <end position="276"/>
    </location>
</feature>
<evidence type="ECO:0000259" key="3">
    <source>
        <dbReference type="Pfam" id="PF14016"/>
    </source>
</evidence>
<dbReference type="Pfam" id="PF14016">
    <property type="entry name" value="DUF4232"/>
    <property type="match status" value="1"/>
</dbReference>
<organism evidence="4 5">
    <name type="scientific">Mobilicoccus pelagius NBRC 104925</name>
    <dbReference type="NCBI Taxonomy" id="1089455"/>
    <lineage>
        <taxon>Bacteria</taxon>
        <taxon>Bacillati</taxon>
        <taxon>Actinomycetota</taxon>
        <taxon>Actinomycetes</taxon>
        <taxon>Micrococcales</taxon>
        <taxon>Dermatophilaceae</taxon>
        <taxon>Mobilicoccus</taxon>
    </lineage>
</organism>
<comment type="caution">
    <text evidence="4">The sequence shown here is derived from an EMBL/GenBank/DDBJ whole genome shotgun (WGS) entry which is preliminary data.</text>
</comment>
<feature type="compositionally biased region" description="Basic and acidic residues" evidence="1">
    <location>
        <begin position="1"/>
        <end position="19"/>
    </location>
</feature>
<gene>
    <name evidence="4" type="ORF">MOPEL_001_00360</name>
</gene>
<proteinExistence type="predicted"/>
<dbReference type="Proteomes" id="UP000004367">
    <property type="component" value="Unassembled WGS sequence"/>
</dbReference>
<dbReference type="AlphaFoldDB" id="H5UMG0"/>
<keyword evidence="2" id="KW-0812">Transmembrane</keyword>
<dbReference type="InterPro" id="IPR025326">
    <property type="entry name" value="DUF4232"/>
</dbReference>
<feature type="region of interest" description="Disordered" evidence="1">
    <location>
        <begin position="1"/>
        <end position="38"/>
    </location>
</feature>
<feature type="transmembrane region" description="Helical" evidence="2">
    <location>
        <begin position="40"/>
        <end position="60"/>
    </location>
</feature>
<name>H5UMG0_9MICO</name>
<evidence type="ECO:0000313" key="5">
    <source>
        <dbReference type="Proteomes" id="UP000004367"/>
    </source>
</evidence>
<evidence type="ECO:0000313" key="4">
    <source>
        <dbReference type="EMBL" id="GAB46918.1"/>
    </source>
</evidence>
<evidence type="ECO:0000256" key="1">
    <source>
        <dbReference type="SAM" id="MobiDB-lite"/>
    </source>
</evidence>
<accession>H5UMG0</accession>
<keyword evidence="2" id="KW-1133">Transmembrane helix</keyword>
<feature type="compositionally biased region" description="Low complexity" evidence="1">
    <location>
        <begin position="243"/>
        <end position="253"/>
    </location>
</feature>
<reference evidence="4 5" key="1">
    <citation type="submission" date="2012-02" db="EMBL/GenBank/DDBJ databases">
        <title>Whole genome shotgun sequence of Mobilicoccus pelagius NBRC 104925.</title>
        <authorList>
            <person name="Yoshida Y."/>
            <person name="Hosoyama A."/>
            <person name="Tsuchikane K."/>
            <person name="Katsumata H."/>
            <person name="Yamazaki S."/>
            <person name="Fujita N."/>
        </authorList>
    </citation>
    <scope>NUCLEOTIDE SEQUENCE [LARGE SCALE GENOMIC DNA]</scope>
    <source>
        <strain evidence="4 5">NBRC 104925</strain>
    </source>
</reference>